<protein>
    <submittedName>
        <fullName evidence="4">Adhesion G protein-coupled receptor L4-like</fullName>
    </submittedName>
</protein>
<dbReference type="InParanoid" id="A0A6J2XWF3"/>
<proteinExistence type="predicted"/>
<dbReference type="PANTHER" id="PTHR22963:SF38">
    <property type="entry name" value="LP13770P"/>
    <property type="match status" value="1"/>
</dbReference>
<dbReference type="PROSITE" id="PS50026">
    <property type="entry name" value="EGF_3"/>
    <property type="match status" value="1"/>
</dbReference>
<evidence type="ECO:0000256" key="1">
    <source>
        <dbReference type="PROSITE-ProRule" id="PRU00076"/>
    </source>
</evidence>
<dbReference type="Proteomes" id="UP000504635">
    <property type="component" value="Unplaced"/>
</dbReference>
<dbReference type="KEGG" id="soy:115882124"/>
<dbReference type="AlphaFoldDB" id="A0A6J2XWF3"/>
<name>A0A6J2XWF3_SITOR</name>
<feature type="domain" description="EGF-like" evidence="2">
    <location>
        <begin position="4"/>
        <end position="41"/>
    </location>
</feature>
<gene>
    <name evidence="4" type="primary">LOC115882124</name>
</gene>
<dbReference type="InterPro" id="IPR000742">
    <property type="entry name" value="EGF"/>
</dbReference>
<comment type="caution">
    <text evidence="1">Lacks conserved residue(s) required for the propagation of feature annotation.</text>
</comment>
<dbReference type="InterPro" id="IPR048407">
    <property type="entry name" value="Dumpy_DPY"/>
</dbReference>
<keyword evidence="3" id="KW-1185">Reference proteome</keyword>
<dbReference type="Pfam" id="PF21164">
    <property type="entry name" value="Dumpy_DPY"/>
    <property type="match status" value="1"/>
</dbReference>
<dbReference type="SMART" id="SM00181">
    <property type="entry name" value="EGF"/>
    <property type="match status" value="3"/>
</dbReference>
<dbReference type="PANTHER" id="PTHR22963">
    <property type="entry name" value="ENDOGLIN-RELATED"/>
    <property type="match status" value="1"/>
</dbReference>
<sequence length="161" mass="17387">MKCVDPCPGTCGVNAECSVINHNPQCYCTPGYTGNALILCRKIEPIVVEAPKEKPYVPSPCGPYSTCRSQGQRPVCSCISGYYGSPPMCKPECIINSECTLYKTCQNQKCVDPCPGICGINALCRVVNHSPICSCPQSFEGDPFIRCLPEIKPPVAIRGHV</sequence>
<evidence type="ECO:0000313" key="3">
    <source>
        <dbReference type="Proteomes" id="UP000504635"/>
    </source>
</evidence>
<keyword evidence="1" id="KW-1015">Disulfide bond</keyword>
<dbReference type="PROSITE" id="PS01186">
    <property type="entry name" value="EGF_2"/>
    <property type="match status" value="2"/>
</dbReference>
<organism evidence="3 4">
    <name type="scientific">Sitophilus oryzae</name>
    <name type="common">Rice weevil</name>
    <name type="synonym">Curculio oryzae</name>
    <dbReference type="NCBI Taxonomy" id="7048"/>
    <lineage>
        <taxon>Eukaryota</taxon>
        <taxon>Metazoa</taxon>
        <taxon>Ecdysozoa</taxon>
        <taxon>Arthropoda</taxon>
        <taxon>Hexapoda</taxon>
        <taxon>Insecta</taxon>
        <taxon>Pterygota</taxon>
        <taxon>Neoptera</taxon>
        <taxon>Endopterygota</taxon>
        <taxon>Coleoptera</taxon>
        <taxon>Polyphaga</taxon>
        <taxon>Cucujiformia</taxon>
        <taxon>Curculionidae</taxon>
        <taxon>Dryophthorinae</taxon>
        <taxon>Sitophilus</taxon>
    </lineage>
</organism>
<reference evidence="4" key="1">
    <citation type="submission" date="2025-08" db="UniProtKB">
        <authorList>
            <consortium name="RefSeq"/>
        </authorList>
    </citation>
    <scope>IDENTIFICATION</scope>
    <source>
        <tissue evidence="4">Gonads</tissue>
    </source>
</reference>
<dbReference type="GeneID" id="115882124"/>
<evidence type="ECO:0000313" key="4">
    <source>
        <dbReference type="RefSeq" id="XP_030755827.1"/>
    </source>
</evidence>
<dbReference type="OrthoDB" id="4405280at2759"/>
<dbReference type="SUPFAM" id="SSF57184">
    <property type="entry name" value="Growth factor receptor domain"/>
    <property type="match status" value="1"/>
</dbReference>
<accession>A0A6J2XWF3</accession>
<dbReference type="RefSeq" id="XP_030755827.1">
    <property type="nucleotide sequence ID" value="XM_030899967.1"/>
</dbReference>
<dbReference type="InterPro" id="IPR009030">
    <property type="entry name" value="Growth_fac_rcpt_cys_sf"/>
</dbReference>
<evidence type="ECO:0000259" key="2">
    <source>
        <dbReference type="PROSITE" id="PS50026"/>
    </source>
</evidence>
<feature type="disulfide bond" evidence="1">
    <location>
        <begin position="7"/>
        <end position="17"/>
    </location>
</feature>
<keyword evidence="1" id="KW-0245">EGF-like domain</keyword>